<dbReference type="OrthoDB" id="3027122at2759"/>
<evidence type="ECO:0000313" key="5">
    <source>
        <dbReference type="Proteomes" id="UP000027456"/>
    </source>
</evidence>
<dbReference type="EMBL" id="AZST01000512">
    <property type="protein sequence ID" value="KEP48446.1"/>
    <property type="molecule type" value="Genomic_DNA"/>
</dbReference>
<dbReference type="PROSITE" id="PS50837">
    <property type="entry name" value="NACHT"/>
    <property type="match status" value="1"/>
</dbReference>
<protein>
    <submittedName>
        <fullName evidence="4">Putative vegetative incompatibility protein HET-E-1</fullName>
    </submittedName>
</protein>
<feature type="region of interest" description="Disordered" evidence="2">
    <location>
        <begin position="30"/>
        <end position="72"/>
    </location>
</feature>
<evidence type="ECO:0000256" key="1">
    <source>
        <dbReference type="ARBA" id="ARBA00022737"/>
    </source>
</evidence>
<dbReference type="InterPro" id="IPR027417">
    <property type="entry name" value="P-loop_NTPase"/>
</dbReference>
<dbReference type="InterPro" id="IPR007111">
    <property type="entry name" value="NACHT_NTPase"/>
</dbReference>
<name>A0A074RMY3_9AGAM</name>
<feature type="region of interest" description="Disordered" evidence="2">
    <location>
        <begin position="1"/>
        <end position="20"/>
    </location>
</feature>
<reference evidence="4 5" key="1">
    <citation type="submission" date="2013-12" db="EMBL/GenBank/DDBJ databases">
        <authorList>
            <person name="Cubeta M."/>
            <person name="Pakala S."/>
            <person name="Fedorova N."/>
            <person name="Thomas E."/>
            <person name="Dean R."/>
            <person name="Jabaji S."/>
            <person name="Neate S."/>
            <person name="Toda T."/>
            <person name="Tavantzis S."/>
            <person name="Vilgalys R."/>
            <person name="Bharathan N."/>
            <person name="Pakala S."/>
            <person name="Losada L.S."/>
            <person name="Zafar N."/>
            <person name="Nierman W."/>
        </authorList>
    </citation>
    <scope>NUCLEOTIDE SEQUENCE [LARGE SCALE GENOMIC DNA]</scope>
    <source>
        <strain evidence="4 5">123E</strain>
    </source>
</reference>
<keyword evidence="5" id="KW-1185">Reference proteome</keyword>
<sequence length="804" mass="90289">MESRKRVNQPVKQDENKVKRVKKTMNVLFGGQGINGAGAPSATTSEEDTATSHTSSTSQTTEHTPDHAGSNQVNLADTLPVVTGPGANSTSTTRKRLKRILESGVLGPVTNVLGPIKQVAEIFVECVDTYKVGDKTKVEYEELIARLEALFEDLVGYFEDGCSQPMTASMRRLCKSIQEELESIQDKKGRGIGARYLVANDETDAILAHYRRVEGYLERLSLNANLSMWKITHEQSASYQSDRMSSLIDRLPSVLSARYNSAEGEALKRRECTPGTRVQEIAMVLGWVRNRGDGAVYWLNGMAGTGKTTIAYSTCAALDSAHMLGASFFCSRLRDECRNVNMIIPSIAYQLARFSRPFHHALCNALENDPDAHGKQLLMQFNTLIKEPILHIQHTLPEELIVVIDALDECENKESTGRMLDVLLRESARLPIRFVLSSRPEPEIRDQMSEQVRSRLVLHELDKGKVQVDIETYLRAELSRMSPSEEQIASLVDKAGILFIYAATAVRYIGYDNFQSDPHDRLRTILATSESEEDGENEEIDQLYTTVLEAALGNRKLRKAERNSMQQVLHTVVCARDPLTVSGLSELLRIHNIDRVRAVLRPLWSILHIVGESELVTTLHASFSDFIFDPIRSKAYHCDSTAHNCILAQHCLERIKRTKPQFNICGLESSYLPDDMVPNIEERVADAISFDLLYACRYWADHVGAGECVLALAVDLQDFLSTRLLIWMEVLNLNKQMRTGIRCMKLAVQWRSLESIQELAELANDALRFVDTFASNSISQSTPHIYMSMMTFWPRSAAIAKHYT</sequence>
<dbReference type="Proteomes" id="UP000027456">
    <property type="component" value="Unassembled WGS sequence"/>
</dbReference>
<proteinExistence type="predicted"/>
<dbReference type="Pfam" id="PF24883">
    <property type="entry name" value="NPHP3_N"/>
    <property type="match status" value="1"/>
</dbReference>
<gene>
    <name evidence="4" type="ORF">V565_124430</name>
</gene>
<organism evidence="4 5">
    <name type="scientific">Rhizoctonia solani 123E</name>
    <dbReference type="NCBI Taxonomy" id="1423351"/>
    <lineage>
        <taxon>Eukaryota</taxon>
        <taxon>Fungi</taxon>
        <taxon>Dikarya</taxon>
        <taxon>Basidiomycota</taxon>
        <taxon>Agaricomycotina</taxon>
        <taxon>Agaricomycetes</taxon>
        <taxon>Cantharellales</taxon>
        <taxon>Ceratobasidiaceae</taxon>
        <taxon>Rhizoctonia</taxon>
    </lineage>
</organism>
<feature type="domain" description="NACHT" evidence="3">
    <location>
        <begin position="295"/>
        <end position="440"/>
    </location>
</feature>
<evidence type="ECO:0000259" key="3">
    <source>
        <dbReference type="PROSITE" id="PS50837"/>
    </source>
</evidence>
<dbReference type="PANTHER" id="PTHR10039:SF17">
    <property type="entry name" value="FUNGAL STAND N-TERMINAL GOODBYE DOMAIN-CONTAINING PROTEIN-RELATED"/>
    <property type="match status" value="1"/>
</dbReference>
<dbReference type="AlphaFoldDB" id="A0A074RMY3"/>
<keyword evidence="1" id="KW-0677">Repeat</keyword>
<feature type="compositionally biased region" description="Low complexity" evidence="2">
    <location>
        <begin position="51"/>
        <end position="62"/>
    </location>
</feature>
<evidence type="ECO:0000313" key="4">
    <source>
        <dbReference type="EMBL" id="KEP48446.1"/>
    </source>
</evidence>
<dbReference type="SUPFAM" id="SSF52540">
    <property type="entry name" value="P-loop containing nucleoside triphosphate hydrolases"/>
    <property type="match status" value="1"/>
</dbReference>
<dbReference type="InterPro" id="IPR056884">
    <property type="entry name" value="NPHP3-like_N"/>
</dbReference>
<dbReference type="Gene3D" id="3.40.50.300">
    <property type="entry name" value="P-loop containing nucleotide triphosphate hydrolases"/>
    <property type="match status" value="1"/>
</dbReference>
<dbReference type="STRING" id="1423351.A0A074RMY3"/>
<accession>A0A074RMY3</accession>
<dbReference type="PANTHER" id="PTHR10039">
    <property type="entry name" value="AMELOGENIN"/>
    <property type="match status" value="1"/>
</dbReference>
<evidence type="ECO:0000256" key="2">
    <source>
        <dbReference type="SAM" id="MobiDB-lite"/>
    </source>
</evidence>
<comment type="caution">
    <text evidence="4">The sequence shown here is derived from an EMBL/GenBank/DDBJ whole genome shotgun (WGS) entry which is preliminary data.</text>
</comment>
<dbReference type="HOGENOM" id="CLU_000288_6_10_1"/>